<dbReference type="RefSeq" id="WP_168516644.1">
    <property type="nucleotide sequence ID" value="NZ_JAAXLS010000010.1"/>
</dbReference>
<proteinExistence type="predicted"/>
<dbReference type="Proteomes" id="UP000715441">
    <property type="component" value="Unassembled WGS sequence"/>
</dbReference>
<gene>
    <name evidence="2" type="ORF">HFP15_17030</name>
</gene>
<feature type="region of interest" description="Disordered" evidence="1">
    <location>
        <begin position="101"/>
        <end position="130"/>
    </location>
</feature>
<reference evidence="2 3" key="1">
    <citation type="submission" date="2020-04" db="EMBL/GenBank/DDBJ databases">
        <title>Novel species.</title>
        <authorList>
            <person name="Teo W.F.A."/>
            <person name="Lipun K."/>
            <person name="Srisuk N."/>
            <person name="Duangmal K."/>
        </authorList>
    </citation>
    <scope>NUCLEOTIDE SEQUENCE [LARGE SCALE GENOMIC DNA]</scope>
    <source>
        <strain evidence="2 3">K13G38</strain>
    </source>
</reference>
<sequence>MAERVGIPAARDSRGRTYGRAAIDAVPPPFEAYKPLRCGACTTAVIAVPSYPRRTPNGGTTQVMAFYRLTGNGEHDPGCDYDFKNRAETLIRDSRGTLVKDGEDYELRLPDPDTIEPPDPRPPGNPGEPTARLRVTTSNRTLVPALSTAAGILRLLREFDDDPDAARRFRARYAGKKLRWNQFCRHATEAAAIAAHLERPPKTRHPLAVHGTVRDIGTAHSGNTQQLRDEHEDYLDHAGERRRLRIVVRSRNPDTFTDVHPGDRWLGYGHWRLWLAPRAPIAEIQLWIDGPWSLATWR</sequence>
<dbReference type="EMBL" id="JAAXLS010000010">
    <property type="protein sequence ID" value="NKQ54587.1"/>
    <property type="molecule type" value="Genomic_DNA"/>
</dbReference>
<protein>
    <submittedName>
        <fullName evidence="2">Uncharacterized protein</fullName>
    </submittedName>
</protein>
<evidence type="ECO:0000313" key="2">
    <source>
        <dbReference type="EMBL" id="NKQ54587.1"/>
    </source>
</evidence>
<keyword evidence="3" id="KW-1185">Reference proteome</keyword>
<name>A0ABX1J468_9PSEU</name>
<feature type="compositionally biased region" description="Pro residues" evidence="1">
    <location>
        <begin position="115"/>
        <end position="126"/>
    </location>
</feature>
<feature type="compositionally biased region" description="Basic and acidic residues" evidence="1">
    <location>
        <begin position="101"/>
        <end position="111"/>
    </location>
</feature>
<comment type="caution">
    <text evidence="2">The sequence shown here is derived from an EMBL/GenBank/DDBJ whole genome shotgun (WGS) entry which is preliminary data.</text>
</comment>
<evidence type="ECO:0000313" key="3">
    <source>
        <dbReference type="Proteomes" id="UP000715441"/>
    </source>
</evidence>
<accession>A0ABX1J468</accession>
<evidence type="ECO:0000256" key="1">
    <source>
        <dbReference type="SAM" id="MobiDB-lite"/>
    </source>
</evidence>
<organism evidence="2 3">
    <name type="scientific">Amycolatopsis acididurans</name>
    <dbReference type="NCBI Taxonomy" id="2724524"/>
    <lineage>
        <taxon>Bacteria</taxon>
        <taxon>Bacillati</taxon>
        <taxon>Actinomycetota</taxon>
        <taxon>Actinomycetes</taxon>
        <taxon>Pseudonocardiales</taxon>
        <taxon>Pseudonocardiaceae</taxon>
        <taxon>Amycolatopsis</taxon>
    </lineage>
</organism>